<protein>
    <submittedName>
        <fullName evidence="4">Alanine racemase</fullName>
        <ecNumber evidence="4">5.1.1.1</ecNumber>
    </submittedName>
</protein>
<dbReference type="Pfam" id="PF14031">
    <property type="entry name" value="D-ser_dehydrat"/>
    <property type="match status" value="1"/>
</dbReference>
<dbReference type="RefSeq" id="WP_224311231.1">
    <property type="nucleotide sequence ID" value="NZ_JAIRBM010000002.1"/>
</dbReference>
<comment type="caution">
    <text evidence="4">The sequence shown here is derived from an EMBL/GenBank/DDBJ whole genome shotgun (WGS) entry which is preliminary data.</text>
</comment>
<dbReference type="PANTHER" id="PTHR28004">
    <property type="entry name" value="ZGC:162816-RELATED"/>
    <property type="match status" value="1"/>
</dbReference>
<keyword evidence="4" id="KW-0413">Isomerase</keyword>
<feature type="domain" description="D-serine dehydratase-like" evidence="3">
    <location>
        <begin position="263"/>
        <end position="363"/>
    </location>
</feature>
<dbReference type="InterPro" id="IPR001608">
    <property type="entry name" value="Ala_racemase_N"/>
</dbReference>
<evidence type="ECO:0000313" key="4">
    <source>
        <dbReference type="EMBL" id="MBZ6075171.1"/>
    </source>
</evidence>
<dbReference type="Gene3D" id="3.20.20.10">
    <property type="entry name" value="Alanine racemase"/>
    <property type="match status" value="1"/>
</dbReference>
<evidence type="ECO:0000259" key="3">
    <source>
        <dbReference type="SMART" id="SM01119"/>
    </source>
</evidence>
<dbReference type="InterPro" id="IPR026956">
    <property type="entry name" value="D-ser_dehydrat-like_dom"/>
</dbReference>
<dbReference type="EC" id="5.1.1.1" evidence="4"/>
<dbReference type="PANTHER" id="PTHR28004:SF2">
    <property type="entry name" value="D-SERINE DEHYDRATASE"/>
    <property type="match status" value="1"/>
</dbReference>
<dbReference type="InterPro" id="IPR051466">
    <property type="entry name" value="D-amino_acid_metab_enzyme"/>
</dbReference>
<gene>
    <name evidence="4" type="ORF">K9B37_02515</name>
</gene>
<evidence type="ECO:0000256" key="2">
    <source>
        <dbReference type="ARBA" id="ARBA00023239"/>
    </source>
</evidence>
<dbReference type="SMART" id="SM01119">
    <property type="entry name" value="D-ser_dehydrat"/>
    <property type="match status" value="1"/>
</dbReference>
<keyword evidence="2" id="KW-0456">Lyase</keyword>
<dbReference type="EMBL" id="JAIRBM010000002">
    <property type="protein sequence ID" value="MBZ6075171.1"/>
    <property type="molecule type" value="Genomic_DNA"/>
</dbReference>
<reference evidence="4 5" key="1">
    <citation type="submission" date="2021-09" db="EMBL/GenBank/DDBJ databases">
        <title>The complete genome sequence of a new microorganism.</title>
        <authorList>
            <person name="Zi Z."/>
        </authorList>
    </citation>
    <scope>NUCLEOTIDE SEQUENCE [LARGE SCALE GENOMIC DNA]</scope>
    <source>
        <strain evidence="4 5">WGZ8</strain>
    </source>
</reference>
<dbReference type="Gene3D" id="2.40.37.20">
    <property type="entry name" value="D-serine dehydratase-like domain"/>
    <property type="match status" value="1"/>
</dbReference>
<keyword evidence="5" id="KW-1185">Reference proteome</keyword>
<dbReference type="InterPro" id="IPR029066">
    <property type="entry name" value="PLP-binding_barrel"/>
</dbReference>
<dbReference type="Pfam" id="PF01168">
    <property type="entry name" value="Ala_racemase_N"/>
    <property type="match status" value="1"/>
</dbReference>
<dbReference type="GO" id="GO:0008784">
    <property type="term" value="F:alanine racemase activity"/>
    <property type="evidence" value="ECO:0007669"/>
    <property type="project" value="UniProtKB-EC"/>
</dbReference>
<accession>A0ABS7VI36</accession>
<comment type="similarity">
    <text evidence="1">Belongs to the DSD1 family.</text>
</comment>
<proteinExistence type="inferred from homology"/>
<name>A0ABS7VI36_9HYPH</name>
<evidence type="ECO:0000256" key="1">
    <source>
        <dbReference type="ARBA" id="ARBA00005323"/>
    </source>
</evidence>
<organism evidence="4 5">
    <name type="scientific">Microvirga puerhi</name>
    <dbReference type="NCBI Taxonomy" id="2876078"/>
    <lineage>
        <taxon>Bacteria</taxon>
        <taxon>Pseudomonadati</taxon>
        <taxon>Pseudomonadota</taxon>
        <taxon>Alphaproteobacteria</taxon>
        <taxon>Hyphomicrobiales</taxon>
        <taxon>Methylobacteriaceae</taxon>
        <taxon>Microvirga</taxon>
    </lineage>
</organism>
<dbReference type="InterPro" id="IPR042208">
    <property type="entry name" value="D-ser_dehydrat-like_sf"/>
</dbReference>
<dbReference type="SUPFAM" id="SSF51419">
    <property type="entry name" value="PLP-binding barrel"/>
    <property type="match status" value="1"/>
</dbReference>
<evidence type="ECO:0000313" key="5">
    <source>
        <dbReference type="Proteomes" id="UP000704176"/>
    </source>
</evidence>
<sequence length="380" mass="40789">MNVTDFVDLPDLRTPFVLVQRERLLRNIRRAAAIAAEAGVKLRPHVKTHKSVELAALQREHGAEGLTASKPSEAEVFVHAGFKDILVAYPVIDPDRIVSLLQAADHTRASVTFIADSRQGLAALDKAAQIVGRSVPVRIKIDVGLHRCGVAAESGDLEDLASDLRACSSLVFDGLLSHAGHAYARNGREEIRDVARDEQRLMLRAKERMSRFGFPDARISVGSTPTVFSADDFSGIHEIRPGNYVFFDLTALRLGVASLGDIALGVIATIVSANDEYYIIDAGSKALTSDLGAHSSGGSGFGLAAPFDALGNRETLLPVVRLSEEHGFVRRSGRALPLGTRLLVLPNHACPVVNLYGRLAVCQPGTEPALWSVDAKGKVV</sequence>
<dbReference type="Proteomes" id="UP000704176">
    <property type="component" value="Unassembled WGS sequence"/>
</dbReference>